<dbReference type="Gene3D" id="1.20.970.10">
    <property type="entry name" value="Transferase, Pyrimidine Nucleoside Phosphorylase, Chain C"/>
    <property type="match status" value="1"/>
</dbReference>
<feature type="binding site" evidence="3">
    <location>
        <position position="91"/>
    </location>
    <ligand>
        <name>Mg(2+)</name>
        <dbReference type="ChEBI" id="CHEBI:18420"/>
        <label>1</label>
    </ligand>
</feature>
<comment type="pathway">
    <text evidence="3">Amino-acid biosynthesis; L-tryptophan biosynthesis; L-tryptophan from chorismate: step 2/5.</text>
</comment>
<dbReference type="Proteomes" id="UP001310022">
    <property type="component" value="Unassembled WGS sequence"/>
</dbReference>
<dbReference type="InterPro" id="IPR035902">
    <property type="entry name" value="Nuc_phospho_transferase"/>
</dbReference>
<evidence type="ECO:0000256" key="3">
    <source>
        <dbReference type="HAMAP-Rule" id="MF_00211"/>
    </source>
</evidence>
<comment type="cofactor">
    <cofactor evidence="3">
        <name>Mg(2+)</name>
        <dbReference type="ChEBI" id="CHEBI:18420"/>
    </cofactor>
    <text evidence="3">Binds 2 magnesium ions per monomer.</text>
</comment>
<evidence type="ECO:0000259" key="4">
    <source>
        <dbReference type="Pfam" id="PF00591"/>
    </source>
</evidence>
<keyword evidence="3" id="KW-0822">Tryptophan biosynthesis</keyword>
<dbReference type="HAMAP" id="MF_00211">
    <property type="entry name" value="TrpD"/>
    <property type="match status" value="1"/>
</dbReference>
<comment type="caution">
    <text evidence="6">The sequence shown here is derived from an EMBL/GenBank/DDBJ whole genome shotgun (WGS) entry which is preliminary data.</text>
</comment>
<feature type="binding site" evidence="3">
    <location>
        <begin position="89"/>
        <end position="92"/>
    </location>
    <ligand>
        <name>5-phospho-alpha-D-ribose 1-diphosphate</name>
        <dbReference type="ChEBI" id="CHEBI:58017"/>
    </ligand>
</feature>
<feature type="binding site" evidence="3">
    <location>
        <position position="224"/>
    </location>
    <ligand>
        <name>Mg(2+)</name>
        <dbReference type="ChEBI" id="CHEBI:18420"/>
        <label>2</label>
    </ligand>
</feature>
<feature type="binding site" evidence="3">
    <location>
        <position position="87"/>
    </location>
    <ligand>
        <name>5-phospho-alpha-D-ribose 1-diphosphate</name>
        <dbReference type="ChEBI" id="CHEBI:58017"/>
    </ligand>
</feature>
<reference evidence="6 7" key="1">
    <citation type="submission" date="2021-12" db="EMBL/GenBank/DDBJ databases">
        <title>Genome sequencing of bacteria with rrn-lacking chromosome and rrn-plasmid.</title>
        <authorList>
            <person name="Anda M."/>
            <person name="Iwasaki W."/>
        </authorList>
    </citation>
    <scope>NUCLEOTIDE SEQUENCE [LARGE SCALE GENOMIC DNA]</scope>
    <source>
        <strain evidence="6 7">NBRC 15940</strain>
    </source>
</reference>
<dbReference type="GO" id="GO:0000287">
    <property type="term" value="F:magnesium ion binding"/>
    <property type="evidence" value="ECO:0007669"/>
    <property type="project" value="UniProtKB-UniRule"/>
</dbReference>
<evidence type="ECO:0000313" key="7">
    <source>
        <dbReference type="Proteomes" id="UP001310022"/>
    </source>
</evidence>
<proteinExistence type="inferred from homology"/>
<feature type="binding site" evidence="3">
    <location>
        <position position="110"/>
    </location>
    <ligand>
        <name>anthranilate</name>
        <dbReference type="ChEBI" id="CHEBI:16567"/>
        <label>1</label>
    </ligand>
</feature>
<feature type="binding site" evidence="3">
    <location>
        <position position="79"/>
    </location>
    <ligand>
        <name>anthranilate</name>
        <dbReference type="ChEBI" id="CHEBI:16567"/>
        <label>1</label>
    </ligand>
</feature>
<keyword evidence="3" id="KW-0460">Magnesium</keyword>
<evidence type="ECO:0000256" key="2">
    <source>
        <dbReference type="ARBA" id="ARBA00022679"/>
    </source>
</evidence>
<dbReference type="PANTHER" id="PTHR43285">
    <property type="entry name" value="ANTHRANILATE PHOSPHORIBOSYLTRANSFERASE"/>
    <property type="match status" value="1"/>
</dbReference>
<keyword evidence="7" id="KW-1185">Reference proteome</keyword>
<dbReference type="NCBIfam" id="TIGR01245">
    <property type="entry name" value="trpD"/>
    <property type="match status" value="1"/>
</dbReference>
<dbReference type="AlphaFoldDB" id="A0AAN4VZ88"/>
<feature type="binding site" evidence="3">
    <location>
        <position position="79"/>
    </location>
    <ligand>
        <name>5-phospho-alpha-D-ribose 1-diphosphate</name>
        <dbReference type="ChEBI" id="CHEBI:58017"/>
    </ligand>
</feature>
<feature type="domain" description="Glycosyl transferase family 3 N-terminal" evidence="5">
    <location>
        <begin position="2"/>
        <end position="63"/>
    </location>
</feature>
<keyword evidence="3" id="KW-0057">Aromatic amino acid biosynthesis</keyword>
<feature type="binding site" evidence="3">
    <location>
        <begin position="82"/>
        <end position="83"/>
    </location>
    <ligand>
        <name>5-phospho-alpha-D-ribose 1-diphosphate</name>
        <dbReference type="ChEBI" id="CHEBI:58017"/>
    </ligand>
</feature>
<feature type="binding site" evidence="3">
    <location>
        <position position="223"/>
    </location>
    <ligand>
        <name>Mg(2+)</name>
        <dbReference type="ChEBI" id="CHEBI:18420"/>
        <label>2</label>
    </ligand>
</feature>
<dbReference type="GO" id="GO:0005829">
    <property type="term" value="C:cytosol"/>
    <property type="evidence" value="ECO:0007669"/>
    <property type="project" value="TreeGrafter"/>
</dbReference>
<accession>A0AAN4VZ88</accession>
<name>A0AAN4VZ88_9BACT</name>
<dbReference type="SUPFAM" id="SSF52418">
    <property type="entry name" value="Nucleoside phosphorylase/phosphoribosyltransferase catalytic domain"/>
    <property type="match status" value="1"/>
</dbReference>
<evidence type="ECO:0000259" key="5">
    <source>
        <dbReference type="Pfam" id="PF02885"/>
    </source>
</evidence>
<dbReference type="Gene3D" id="3.40.1030.10">
    <property type="entry name" value="Nucleoside phosphorylase/phosphoribosyltransferase catalytic domain"/>
    <property type="match status" value="1"/>
</dbReference>
<comment type="function">
    <text evidence="3">Catalyzes the transfer of the phosphoribosyl group of 5-phosphorylribose-1-pyrophosphate (PRPP) to anthranilate to yield N-(5'-phosphoribosyl)-anthranilate (PRA).</text>
</comment>
<dbReference type="InterPro" id="IPR036320">
    <property type="entry name" value="Glycosyl_Trfase_fam3_N_dom_sf"/>
</dbReference>
<evidence type="ECO:0000313" key="6">
    <source>
        <dbReference type="EMBL" id="GJM61085.1"/>
    </source>
</evidence>
<keyword evidence="1 3" id="KW-0328">Glycosyltransferase</keyword>
<keyword evidence="3" id="KW-0028">Amino-acid biosynthesis</keyword>
<sequence length="331" mass="35826">MKSILNRLFDHKALDQETAKHILTQIAKGEINTSQMAAFMTVYLMRPITVEELAGFRDAMLEMCNRVELSEFNPIDIVGTGGDGKNTFNISTLSSFVVAGAGQRVAKHGNNSVSSVSGSSNVLVQAGVKFTNEEDKLKQLLEEAGICFLHAPLFHPAMANVAPVRKELGVRTFFNILGPLTNPAFPKNMVNGVFNLGLARLYGYLYQNSDRNFTILHALDGYDEISLTGAVKLIDQQGEQTLSAQQLGFNQHPAEALYGGNSVKDAATIFMNILEGRGTEAQSDVVIANAGVSLKCAAPEKSMETAMAEARESLESGKALASFKKFVELSQ</sequence>
<dbReference type="PANTHER" id="PTHR43285:SF2">
    <property type="entry name" value="ANTHRANILATE PHOSPHORIBOSYLTRANSFERASE"/>
    <property type="match status" value="1"/>
</dbReference>
<dbReference type="InterPro" id="IPR005940">
    <property type="entry name" value="Anthranilate_Pribosyl_Tfrase"/>
</dbReference>
<comment type="caution">
    <text evidence="3">Lacks conserved residue(s) required for the propagation of feature annotation.</text>
</comment>
<dbReference type="Pfam" id="PF00591">
    <property type="entry name" value="Glycos_transf_3"/>
    <property type="match status" value="1"/>
</dbReference>
<dbReference type="EC" id="2.4.2.18" evidence="3"/>
<dbReference type="EMBL" id="BQKE01000001">
    <property type="protein sequence ID" value="GJM61085.1"/>
    <property type="molecule type" value="Genomic_DNA"/>
</dbReference>
<feature type="binding site" evidence="3">
    <location>
        <position position="119"/>
    </location>
    <ligand>
        <name>5-phospho-alpha-D-ribose 1-diphosphate</name>
        <dbReference type="ChEBI" id="CHEBI:58017"/>
    </ligand>
</feature>
<evidence type="ECO:0000256" key="1">
    <source>
        <dbReference type="ARBA" id="ARBA00022676"/>
    </source>
</evidence>
<keyword evidence="3" id="KW-0479">Metal-binding</keyword>
<keyword evidence="2 3" id="KW-0808">Transferase</keyword>
<organism evidence="6 7">
    <name type="scientific">Persicobacter diffluens</name>
    <dbReference type="NCBI Taxonomy" id="981"/>
    <lineage>
        <taxon>Bacteria</taxon>
        <taxon>Pseudomonadati</taxon>
        <taxon>Bacteroidota</taxon>
        <taxon>Cytophagia</taxon>
        <taxon>Cytophagales</taxon>
        <taxon>Persicobacteraceae</taxon>
        <taxon>Persicobacter</taxon>
    </lineage>
</organism>
<comment type="subunit">
    <text evidence="3">Homodimer.</text>
</comment>
<comment type="catalytic activity">
    <reaction evidence="3">
        <text>N-(5-phospho-beta-D-ribosyl)anthranilate + diphosphate = 5-phospho-alpha-D-ribose 1-diphosphate + anthranilate</text>
        <dbReference type="Rhea" id="RHEA:11768"/>
        <dbReference type="ChEBI" id="CHEBI:16567"/>
        <dbReference type="ChEBI" id="CHEBI:18277"/>
        <dbReference type="ChEBI" id="CHEBI:33019"/>
        <dbReference type="ChEBI" id="CHEBI:58017"/>
        <dbReference type="EC" id="2.4.2.18"/>
    </reaction>
</comment>
<dbReference type="GO" id="GO:0004048">
    <property type="term" value="F:anthranilate phosphoribosyltransferase activity"/>
    <property type="evidence" value="ECO:0007669"/>
    <property type="project" value="UniProtKB-UniRule"/>
</dbReference>
<feature type="binding site" evidence="3">
    <location>
        <position position="165"/>
    </location>
    <ligand>
        <name>anthranilate</name>
        <dbReference type="ChEBI" id="CHEBI:16567"/>
        <label>2</label>
    </ligand>
</feature>
<dbReference type="GO" id="GO:0000162">
    <property type="term" value="P:L-tryptophan biosynthetic process"/>
    <property type="evidence" value="ECO:0007669"/>
    <property type="project" value="UniProtKB-UniRule"/>
</dbReference>
<protein>
    <recommendedName>
        <fullName evidence="3">Anthranilate phosphoribosyltransferase</fullName>
        <ecNumber evidence="3">2.4.2.18</ecNumber>
    </recommendedName>
</protein>
<dbReference type="RefSeq" id="WP_338236705.1">
    <property type="nucleotide sequence ID" value="NZ_BQKE01000001.1"/>
</dbReference>
<comment type="similarity">
    <text evidence="3">Belongs to the anthranilate phosphoribosyltransferase family.</text>
</comment>
<feature type="binding site" evidence="3">
    <location>
        <begin position="107"/>
        <end position="115"/>
    </location>
    <ligand>
        <name>5-phospho-alpha-D-ribose 1-diphosphate</name>
        <dbReference type="ChEBI" id="CHEBI:58017"/>
    </ligand>
</feature>
<dbReference type="Pfam" id="PF02885">
    <property type="entry name" value="Glycos_trans_3N"/>
    <property type="match status" value="1"/>
</dbReference>
<dbReference type="SUPFAM" id="SSF47648">
    <property type="entry name" value="Nucleoside phosphorylase/phosphoribosyltransferase N-terminal domain"/>
    <property type="match status" value="1"/>
</dbReference>
<feature type="domain" description="Glycosyl transferase family 3" evidence="4">
    <location>
        <begin position="75"/>
        <end position="320"/>
    </location>
</feature>
<dbReference type="InterPro" id="IPR000312">
    <property type="entry name" value="Glycosyl_Trfase_fam3"/>
</dbReference>
<gene>
    <name evidence="3 6" type="primary">trpD</name>
    <name evidence="6" type="ORF">PEDI_16370</name>
</gene>
<feature type="binding site" evidence="3">
    <location>
        <position position="224"/>
    </location>
    <ligand>
        <name>Mg(2+)</name>
        <dbReference type="ChEBI" id="CHEBI:18420"/>
        <label>1</label>
    </ligand>
</feature>
<dbReference type="InterPro" id="IPR017459">
    <property type="entry name" value="Glycosyl_Trfase_fam3_N_dom"/>
</dbReference>